<evidence type="ECO:0000313" key="1">
    <source>
        <dbReference type="EMBL" id="KRZ78221.1"/>
    </source>
</evidence>
<protein>
    <submittedName>
        <fullName evidence="1">Uncharacterized protein</fullName>
    </submittedName>
</protein>
<sequence length="64" mass="7495">MQNFSKYYLLKNYLMELEDLVLQLSVLYCSDKLIHSICVYLHLNSMVTLLGLTNRPTVESNVRI</sequence>
<keyword evidence="2" id="KW-1185">Reference proteome</keyword>
<name>A0A0V1N2I2_9BILA</name>
<proteinExistence type="predicted"/>
<dbReference type="AlphaFoldDB" id="A0A0V1N2I2"/>
<evidence type="ECO:0000313" key="2">
    <source>
        <dbReference type="Proteomes" id="UP000054843"/>
    </source>
</evidence>
<accession>A0A0V1N2I2</accession>
<organism evidence="1 2">
    <name type="scientific">Trichinella papuae</name>
    <dbReference type="NCBI Taxonomy" id="268474"/>
    <lineage>
        <taxon>Eukaryota</taxon>
        <taxon>Metazoa</taxon>
        <taxon>Ecdysozoa</taxon>
        <taxon>Nematoda</taxon>
        <taxon>Enoplea</taxon>
        <taxon>Dorylaimia</taxon>
        <taxon>Trichinellida</taxon>
        <taxon>Trichinellidae</taxon>
        <taxon>Trichinella</taxon>
    </lineage>
</organism>
<dbReference type="Proteomes" id="UP000054843">
    <property type="component" value="Unassembled WGS sequence"/>
</dbReference>
<reference evidence="1 2" key="1">
    <citation type="submission" date="2015-01" db="EMBL/GenBank/DDBJ databases">
        <title>Evolution of Trichinella species and genotypes.</title>
        <authorList>
            <person name="Korhonen P.K."/>
            <person name="Edoardo P."/>
            <person name="Giuseppe L.R."/>
            <person name="Gasser R.B."/>
        </authorList>
    </citation>
    <scope>NUCLEOTIDE SEQUENCE [LARGE SCALE GENOMIC DNA]</scope>
    <source>
        <strain evidence="1">ISS1980</strain>
    </source>
</reference>
<gene>
    <name evidence="1" type="ORF">T10_211</name>
</gene>
<comment type="caution">
    <text evidence="1">The sequence shown here is derived from an EMBL/GenBank/DDBJ whole genome shotgun (WGS) entry which is preliminary data.</text>
</comment>
<dbReference type="EMBL" id="JYDO01000013">
    <property type="protein sequence ID" value="KRZ78221.1"/>
    <property type="molecule type" value="Genomic_DNA"/>
</dbReference>